<evidence type="ECO:0000313" key="4">
    <source>
        <dbReference type="Proteomes" id="UP000823399"/>
    </source>
</evidence>
<protein>
    <submittedName>
        <fullName evidence="3">Uncharacterized protein</fullName>
    </submittedName>
</protein>
<dbReference type="GeneID" id="64703097"/>
<comment type="caution">
    <text evidence="3">The sequence shown here is derived from an EMBL/GenBank/DDBJ whole genome shotgun (WGS) entry which is preliminary data.</text>
</comment>
<dbReference type="Proteomes" id="UP000823399">
    <property type="component" value="Unassembled WGS sequence"/>
</dbReference>
<name>A0A9P7K0G6_9AGAM</name>
<keyword evidence="4" id="KW-1185">Reference proteome</keyword>
<dbReference type="EMBL" id="JABBWM010000002">
    <property type="protein sequence ID" value="KAG2119661.1"/>
    <property type="molecule type" value="Genomic_DNA"/>
</dbReference>
<dbReference type="AlphaFoldDB" id="A0A9P7K0G6"/>
<evidence type="ECO:0000313" key="3">
    <source>
        <dbReference type="EMBL" id="KAG2119661.1"/>
    </source>
</evidence>
<reference evidence="3" key="1">
    <citation type="journal article" date="2020" name="New Phytol.">
        <title>Comparative genomics reveals dynamic genome evolution in host specialist ectomycorrhizal fungi.</title>
        <authorList>
            <person name="Lofgren L.A."/>
            <person name="Nguyen N.H."/>
            <person name="Vilgalys R."/>
            <person name="Ruytinx J."/>
            <person name="Liao H.L."/>
            <person name="Branco S."/>
            <person name="Kuo A."/>
            <person name="LaButti K."/>
            <person name="Lipzen A."/>
            <person name="Andreopoulos W."/>
            <person name="Pangilinan J."/>
            <person name="Riley R."/>
            <person name="Hundley H."/>
            <person name="Na H."/>
            <person name="Barry K."/>
            <person name="Grigoriev I.V."/>
            <person name="Stajich J.E."/>
            <person name="Kennedy P.G."/>
        </authorList>
    </citation>
    <scope>NUCLEOTIDE SEQUENCE</scope>
    <source>
        <strain evidence="3">FC423</strain>
    </source>
</reference>
<keyword evidence="2" id="KW-0472">Membrane</keyword>
<feature type="transmembrane region" description="Helical" evidence="2">
    <location>
        <begin position="20"/>
        <end position="39"/>
    </location>
</feature>
<evidence type="ECO:0000256" key="2">
    <source>
        <dbReference type="SAM" id="Phobius"/>
    </source>
</evidence>
<evidence type="ECO:0000256" key="1">
    <source>
        <dbReference type="SAM" id="MobiDB-lite"/>
    </source>
</evidence>
<proteinExistence type="predicted"/>
<feature type="compositionally biased region" description="Basic and acidic residues" evidence="1">
    <location>
        <begin position="49"/>
        <end position="60"/>
    </location>
</feature>
<feature type="region of interest" description="Disordered" evidence="1">
    <location>
        <begin position="49"/>
        <end position="71"/>
    </location>
</feature>
<organism evidence="3 4">
    <name type="scientific">Suillus discolor</name>
    <dbReference type="NCBI Taxonomy" id="1912936"/>
    <lineage>
        <taxon>Eukaryota</taxon>
        <taxon>Fungi</taxon>
        <taxon>Dikarya</taxon>
        <taxon>Basidiomycota</taxon>
        <taxon>Agaricomycotina</taxon>
        <taxon>Agaricomycetes</taxon>
        <taxon>Agaricomycetidae</taxon>
        <taxon>Boletales</taxon>
        <taxon>Suillineae</taxon>
        <taxon>Suillaceae</taxon>
        <taxon>Suillus</taxon>
    </lineage>
</organism>
<keyword evidence="2" id="KW-1133">Transmembrane helix</keyword>
<accession>A0A9P7K0G6</accession>
<sequence>MSAAENSRLHPGFASRSASNILNIFGVIFLIFSASSIAFTRQIDHLVTKNPDNDFRRPTKDNLAASSGQEEKTADFSRMLLKSESDTSFASISRRTLSTALSGGMAGILPQEEGGYS</sequence>
<gene>
    <name evidence="3" type="ORF">F5147DRAFT_767134</name>
</gene>
<keyword evidence="2" id="KW-0812">Transmembrane</keyword>
<dbReference type="RefSeq" id="XP_041299487.1">
    <property type="nucleotide sequence ID" value="XM_041440838.1"/>
</dbReference>